<evidence type="ECO:0000313" key="4">
    <source>
        <dbReference type="EMBL" id="KAK4499264.1"/>
    </source>
</evidence>
<evidence type="ECO:0000256" key="3">
    <source>
        <dbReference type="SAM" id="MobiDB-lite"/>
    </source>
</evidence>
<keyword evidence="2" id="KW-0808">Transferase</keyword>
<organism evidence="4 5">
    <name type="scientific">Zasmidium cellare</name>
    <name type="common">Wine cellar mold</name>
    <name type="synonym">Racodium cellare</name>
    <dbReference type="NCBI Taxonomy" id="395010"/>
    <lineage>
        <taxon>Eukaryota</taxon>
        <taxon>Fungi</taxon>
        <taxon>Dikarya</taxon>
        <taxon>Ascomycota</taxon>
        <taxon>Pezizomycotina</taxon>
        <taxon>Dothideomycetes</taxon>
        <taxon>Dothideomycetidae</taxon>
        <taxon>Mycosphaerellales</taxon>
        <taxon>Mycosphaerellaceae</taxon>
        <taxon>Zasmidium</taxon>
    </lineage>
</organism>
<evidence type="ECO:0000256" key="2">
    <source>
        <dbReference type="ARBA" id="ARBA00022679"/>
    </source>
</evidence>
<reference evidence="4 5" key="1">
    <citation type="journal article" date="2023" name="G3 (Bethesda)">
        <title>A chromosome-level genome assembly of Zasmidium syzygii isolated from banana leaves.</title>
        <authorList>
            <person name="van Westerhoven A.C."/>
            <person name="Mehrabi R."/>
            <person name="Talebi R."/>
            <person name="Steentjes M.B.F."/>
            <person name="Corcolon B."/>
            <person name="Chong P.A."/>
            <person name="Kema G.H.J."/>
            <person name="Seidl M.F."/>
        </authorList>
    </citation>
    <scope>NUCLEOTIDE SEQUENCE [LARGE SCALE GENOMIC DNA]</scope>
    <source>
        <strain evidence="4 5">P124</strain>
    </source>
</reference>
<accession>A0ABR0ECN6</accession>
<comment type="similarity">
    <text evidence="1">Belongs to the tryptophan dimethylallyltransferase family.</text>
</comment>
<gene>
    <name evidence="4" type="ORF">PRZ48_009777</name>
</gene>
<protein>
    <recommendedName>
        <fullName evidence="6">Aromatic prenyltransferase</fullName>
    </recommendedName>
</protein>
<dbReference type="SFLD" id="SFLDG01162">
    <property type="entry name" value="I"/>
    <property type="match status" value="1"/>
</dbReference>
<dbReference type="InterPro" id="IPR033964">
    <property type="entry name" value="ABBA"/>
</dbReference>
<dbReference type="InterPro" id="IPR017795">
    <property type="entry name" value="ABBA_NscD-like"/>
</dbReference>
<dbReference type="Pfam" id="PF11991">
    <property type="entry name" value="Trp_DMAT"/>
    <property type="match status" value="1"/>
</dbReference>
<dbReference type="Proteomes" id="UP001305779">
    <property type="component" value="Unassembled WGS sequence"/>
</dbReference>
<dbReference type="EMBL" id="JAXOVC010000007">
    <property type="protein sequence ID" value="KAK4499264.1"/>
    <property type="molecule type" value="Genomic_DNA"/>
</dbReference>
<dbReference type="CDD" id="cd13929">
    <property type="entry name" value="PT-DMATS_CymD"/>
    <property type="match status" value="1"/>
</dbReference>
<dbReference type="SFLD" id="SFLDS00036">
    <property type="entry name" value="Aromatic_Prenyltransferase"/>
    <property type="match status" value="1"/>
</dbReference>
<dbReference type="PANTHER" id="PTHR40627">
    <property type="entry name" value="INDOLE PRENYLTRANSFERASE TDIB-RELATED"/>
    <property type="match status" value="1"/>
</dbReference>
<dbReference type="PANTHER" id="PTHR40627:SF4">
    <property type="entry name" value="PRENYLTRANSFERASE ASQH1-RELATED"/>
    <property type="match status" value="1"/>
</dbReference>
<comment type="caution">
    <text evidence="4">The sequence shown here is derived from an EMBL/GenBank/DDBJ whole genome shotgun (WGS) entry which is preliminary data.</text>
</comment>
<name>A0ABR0ECN6_ZASCE</name>
<proteinExistence type="inferred from homology"/>
<feature type="region of interest" description="Disordered" evidence="3">
    <location>
        <begin position="1"/>
        <end position="22"/>
    </location>
</feature>
<evidence type="ECO:0000256" key="1">
    <source>
        <dbReference type="ARBA" id="ARBA00010209"/>
    </source>
</evidence>
<dbReference type="NCBIfam" id="TIGR03429">
    <property type="entry name" value="arom_pren_DMATS"/>
    <property type="match status" value="1"/>
</dbReference>
<evidence type="ECO:0008006" key="6">
    <source>
        <dbReference type="Google" id="ProtNLM"/>
    </source>
</evidence>
<evidence type="ECO:0000313" key="5">
    <source>
        <dbReference type="Proteomes" id="UP001305779"/>
    </source>
</evidence>
<sequence length="437" mass="49623">MANSHSSNGDSKVLHTGSSPDQQDADLEYWRLTTGQHLSRMLEFANYPPNVSEQYTNLYTATLCPLMGPQPHAASTKVRSCLTTDGTPVEYSFSFEGETKAPTVRFCVEPDGTSRDLLSTRRARSMVEMLARGPVRGTVEMSEWVHSLLDYFQLPELPNAERKKLLTKVGHRSQVTFGFDLDRNVDSFNAKIYFNPCFKAAITGETRWQVADGAISRLLDESQDADLQASISKQLSLLRSHLLAYPHEVQDSARYLSVDVAKPQASRIKVYVRCPEQTFDGVWQFLTMKDTILYSEDHKAAIKDLYSLVRGETLDSTTANFMQSSLQNVPSKKINICYFVLKHGSSTPTSKLFIRVQQPFVDSDATVARGLETWFQRWHWLDDDSHSWNYSQLLRTMIPHRELEADTGLHSWIAVSVKKGKLTVETYLTPELYKQQE</sequence>
<keyword evidence="5" id="KW-1185">Reference proteome</keyword>